<dbReference type="InterPro" id="IPR012296">
    <property type="entry name" value="Nuclease_put_TT1808"/>
</dbReference>
<dbReference type="Proteomes" id="UP000309215">
    <property type="component" value="Unassembled WGS sequence"/>
</dbReference>
<evidence type="ECO:0000313" key="2">
    <source>
        <dbReference type="EMBL" id="TKC98884.1"/>
    </source>
</evidence>
<dbReference type="EMBL" id="SSMQ01000062">
    <property type="protein sequence ID" value="TKC98884.1"/>
    <property type="molecule type" value="Genomic_DNA"/>
</dbReference>
<protein>
    <recommendedName>
        <fullName evidence="1">Putative restriction endonuclease domain-containing protein</fullName>
    </recommendedName>
</protein>
<dbReference type="AlphaFoldDB" id="A0A4U1IXF4"/>
<dbReference type="OrthoDB" id="5498446at2"/>
<proteinExistence type="predicted"/>
<dbReference type="SUPFAM" id="SSF52980">
    <property type="entry name" value="Restriction endonuclease-like"/>
    <property type="match status" value="1"/>
</dbReference>
<dbReference type="InterPro" id="IPR008538">
    <property type="entry name" value="Uma2"/>
</dbReference>
<dbReference type="CDD" id="cd06260">
    <property type="entry name" value="DUF820-like"/>
    <property type="match status" value="1"/>
</dbReference>
<gene>
    <name evidence="2" type="ORF">E8A74_39500</name>
</gene>
<organism evidence="2 3">
    <name type="scientific">Polyangium fumosum</name>
    <dbReference type="NCBI Taxonomy" id="889272"/>
    <lineage>
        <taxon>Bacteria</taxon>
        <taxon>Pseudomonadati</taxon>
        <taxon>Myxococcota</taxon>
        <taxon>Polyangia</taxon>
        <taxon>Polyangiales</taxon>
        <taxon>Polyangiaceae</taxon>
        <taxon>Polyangium</taxon>
    </lineage>
</organism>
<comment type="caution">
    <text evidence="2">The sequence shown here is derived from an EMBL/GenBank/DDBJ whole genome shotgun (WGS) entry which is preliminary data.</text>
</comment>
<keyword evidence="3" id="KW-1185">Reference proteome</keyword>
<feature type="domain" description="Putative restriction endonuclease" evidence="1">
    <location>
        <begin position="19"/>
        <end position="160"/>
    </location>
</feature>
<name>A0A4U1IXF4_9BACT</name>
<accession>A0A4U1IXF4</accession>
<evidence type="ECO:0000259" key="1">
    <source>
        <dbReference type="Pfam" id="PF05685"/>
    </source>
</evidence>
<dbReference type="Gene3D" id="3.90.1570.10">
    <property type="entry name" value="tt1808, chain A"/>
    <property type="match status" value="1"/>
</dbReference>
<reference evidence="2 3" key="1">
    <citation type="submission" date="2019-04" db="EMBL/GenBank/DDBJ databases">
        <authorList>
            <person name="Li Y."/>
            <person name="Wang J."/>
        </authorList>
    </citation>
    <scope>NUCLEOTIDE SEQUENCE [LARGE SCALE GENOMIC DNA]</scope>
    <source>
        <strain evidence="2 3">DSM 14668</strain>
    </source>
</reference>
<sequence length="259" mass="27914">MVSCVKLFAPGPFQAHQLRSGDPYELSKGHPVLCLPTGGRGARANLLGGTVLETDPAVEQAGVDAGFTPEPGVMRAPDVAVGNVPDVAGWVQGAPPLAVEYADRGQDEEELQSKIAELLAAGTQHVWVVRLMGPRRVEVYTPGQKLRTLGPGESLVAPGILKNAVPVEALYDREAAHEVTLRNLLQRRGYESLEAVREVGREEGELAHARAVLRRQLGKRGMTLDAAQDARIDRTADLATLDRWLDQALVAKTTDEALR</sequence>
<dbReference type="Pfam" id="PF05685">
    <property type="entry name" value="Uma2"/>
    <property type="match status" value="1"/>
</dbReference>
<dbReference type="InterPro" id="IPR011335">
    <property type="entry name" value="Restrct_endonuc-II-like"/>
</dbReference>
<evidence type="ECO:0000313" key="3">
    <source>
        <dbReference type="Proteomes" id="UP000309215"/>
    </source>
</evidence>